<dbReference type="STRING" id="49451.A0A314KQH1"/>
<feature type="coiled-coil region" evidence="11">
    <location>
        <begin position="110"/>
        <end position="137"/>
    </location>
</feature>
<evidence type="ECO:0000313" key="14">
    <source>
        <dbReference type="Proteomes" id="UP000187609"/>
    </source>
</evidence>
<evidence type="ECO:0000256" key="7">
    <source>
        <dbReference type="ARBA" id="ARBA00022946"/>
    </source>
</evidence>
<evidence type="ECO:0000256" key="9">
    <source>
        <dbReference type="ARBA" id="ARBA00023274"/>
    </source>
</evidence>
<evidence type="ECO:0000256" key="3">
    <source>
        <dbReference type="ARBA" id="ARBA00022640"/>
    </source>
</evidence>
<name>A0A314KQH1_NICAT</name>
<keyword evidence="14" id="KW-1185">Reference proteome</keyword>
<keyword evidence="9" id="KW-0687">Ribonucleoprotein</keyword>
<keyword evidence="2" id="KW-0150">Chloroplast</keyword>
<protein>
    <submittedName>
        <fullName evidence="13">Crm-domain containing factor cfm2, chloroplastic</fullName>
    </submittedName>
</protein>
<keyword evidence="6 10" id="KW-0694">RNA-binding</keyword>
<dbReference type="SUPFAM" id="SSF75471">
    <property type="entry name" value="YhbY-like"/>
    <property type="match status" value="1"/>
</dbReference>
<organism evidence="13 14">
    <name type="scientific">Nicotiana attenuata</name>
    <name type="common">Coyote tobacco</name>
    <dbReference type="NCBI Taxonomy" id="49451"/>
    <lineage>
        <taxon>Eukaryota</taxon>
        <taxon>Viridiplantae</taxon>
        <taxon>Streptophyta</taxon>
        <taxon>Embryophyta</taxon>
        <taxon>Tracheophyta</taxon>
        <taxon>Spermatophyta</taxon>
        <taxon>Magnoliopsida</taxon>
        <taxon>eudicotyledons</taxon>
        <taxon>Gunneridae</taxon>
        <taxon>Pentapetalae</taxon>
        <taxon>asterids</taxon>
        <taxon>lamiids</taxon>
        <taxon>Solanales</taxon>
        <taxon>Solanaceae</taxon>
        <taxon>Nicotianoideae</taxon>
        <taxon>Nicotianeae</taxon>
        <taxon>Nicotiana</taxon>
    </lineage>
</organism>
<feature type="domain" description="CRM" evidence="12">
    <location>
        <begin position="24"/>
        <end position="133"/>
    </location>
</feature>
<evidence type="ECO:0000259" key="12">
    <source>
        <dbReference type="PROSITE" id="PS51295"/>
    </source>
</evidence>
<proteinExistence type="predicted"/>
<dbReference type="PANTHER" id="PTHR31846">
    <property type="entry name" value="CRS1 / YHBY (CRM) DOMAIN-CONTAINING PROTEIN"/>
    <property type="match status" value="1"/>
</dbReference>
<comment type="subcellular location">
    <subcellularLocation>
        <location evidence="1">Plastid</location>
        <location evidence="1">Chloroplast</location>
    </subcellularLocation>
</comment>
<dbReference type="InterPro" id="IPR045278">
    <property type="entry name" value="CRS1/CFM2/CFM3"/>
</dbReference>
<evidence type="ECO:0000256" key="8">
    <source>
        <dbReference type="ARBA" id="ARBA00023187"/>
    </source>
</evidence>
<evidence type="ECO:0000256" key="6">
    <source>
        <dbReference type="ARBA" id="ARBA00022884"/>
    </source>
</evidence>
<evidence type="ECO:0000256" key="1">
    <source>
        <dbReference type="ARBA" id="ARBA00004229"/>
    </source>
</evidence>
<dbReference type="GO" id="GO:0003729">
    <property type="term" value="F:mRNA binding"/>
    <property type="evidence" value="ECO:0007669"/>
    <property type="project" value="InterPro"/>
</dbReference>
<comment type="caution">
    <text evidence="13">The sequence shown here is derived from an EMBL/GenBank/DDBJ whole genome shotgun (WGS) entry which is preliminary data.</text>
</comment>
<accession>A0A314KQH1</accession>
<sequence>MFSCFHVVLGYKKPFCLLPYGVKPKLTNDEMKTPKRLGRPLPCHFALGRNRKLQGLAAEIVKLWEKCEIAKVVERKKSTARSVSDDEHANQNDLKGVQEKKKLTSMEAAIKRTADKLATAIEKKAKAEQLLVELEEDKIPQQPDLDKEGITEEERFMLRKIGLRMKPFLLLGGESLMEQWRNAPSLET</sequence>
<gene>
    <name evidence="13" type="primary">CFM2_1</name>
    <name evidence="13" type="ORF">A4A49_10616</name>
</gene>
<dbReference type="GO" id="GO:0000373">
    <property type="term" value="P:Group II intron splicing"/>
    <property type="evidence" value="ECO:0007669"/>
    <property type="project" value="UniProtKB-ARBA"/>
</dbReference>
<dbReference type="GO" id="GO:1990904">
    <property type="term" value="C:ribonucleoprotein complex"/>
    <property type="evidence" value="ECO:0007669"/>
    <property type="project" value="UniProtKB-KW"/>
</dbReference>
<dbReference type="Proteomes" id="UP000187609">
    <property type="component" value="Unassembled WGS sequence"/>
</dbReference>
<dbReference type="AlphaFoldDB" id="A0A314KQH1"/>
<dbReference type="GO" id="GO:0006397">
    <property type="term" value="P:mRNA processing"/>
    <property type="evidence" value="ECO:0007669"/>
    <property type="project" value="UniProtKB-KW"/>
</dbReference>
<keyword evidence="4" id="KW-0507">mRNA processing</keyword>
<evidence type="ECO:0000313" key="13">
    <source>
        <dbReference type="EMBL" id="OIT31513.1"/>
    </source>
</evidence>
<dbReference type="PROSITE" id="PS51295">
    <property type="entry name" value="CRM"/>
    <property type="match status" value="1"/>
</dbReference>
<dbReference type="Pfam" id="PF01985">
    <property type="entry name" value="CRS1_YhbY"/>
    <property type="match status" value="1"/>
</dbReference>
<dbReference type="InterPro" id="IPR035920">
    <property type="entry name" value="YhbY-like_sf"/>
</dbReference>
<evidence type="ECO:0000256" key="11">
    <source>
        <dbReference type="SAM" id="Coils"/>
    </source>
</evidence>
<keyword evidence="8" id="KW-0508">mRNA splicing</keyword>
<keyword evidence="7" id="KW-0809">Transit peptide</keyword>
<dbReference type="EMBL" id="MJEQ01001255">
    <property type="protein sequence ID" value="OIT31513.1"/>
    <property type="molecule type" value="Genomic_DNA"/>
</dbReference>
<dbReference type="Gramene" id="OIT31513">
    <property type="protein sequence ID" value="OIT31513"/>
    <property type="gene ID" value="A4A49_10616"/>
</dbReference>
<keyword evidence="3" id="KW-0934">Plastid</keyword>
<reference evidence="13" key="1">
    <citation type="submission" date="2016-11" db="EMBL/GenBank/DDBJ databases">
        <title>The genome of Nicotiana attenuata.</title>
        <authorList>
            <person name="Xu S."/>
            <person name="Brockmoeller T."/>
            <person name="Gaquerel E."/>
            <person name="Navarro A."/>
            <person name="Kuhl H."/>
            <person name="Gase K."/>
            <person name="Ling Z."/>
            <person name="Zhou W."/>
            <person name="Kreitzer C."/>
            <person name="Stanke M."/>
            <person name="Tang H."/>
            <person name="Lyons E."/>
            <person name="Pandey P."/>
            <person name="Pandey S.P."/>
            <person name="Timmermann B."/>
            <person name="Baldwin I.T."/>
        </authorList>
    </citation>
    <scope>NUCLEOTIDE SEQUENCE [LARGE SCALE GENOMIC DNA]</scope>
    <source>
        <strain evidence="13">UT</strain>
    </source>
</reference>
<dbReference type="GO" id="GO:0009507">
    <property type="term" value="C:chloroplast"/>
    <property type="evidence" value="ECO:0007669"/>
    <property type="project" value="UniProtKB-SubCell"/>
</dbReference>
<evidence type="ECO:0000256" key="10">
    <source>
        <dbReference type="PROSITE-ProRule" id="PRU00626"/>
    </source>
</evidence>
<evidence type="ECO:0000256" key="5">
    <source>
        <dbReference type="ARBA" id="ARBA00022737"/>
    </source>
</evidence>
<evidence type="ECO:0000256" key="2">
    <source>
        <dbReference type="ARBA" id="ARBA00022528"/>
    </source>
</evidence>
<keyword evidence="11" id="KW-0175">Coiled coil</keyword>
<evidence type="ECO:0000256" key="4">
    <source>
        <dbReference type="ARBA" id="ARBA00022664"/>
    </source>
</evidence>
<dbReference type="PANTHER" id="PTHR31846:SF20">
    <property type="entry name" value="CRM-DOMAIN CONTAINING FACTOR CFM2, CHLOROPLASTIC"/>
    <property type="match status" value="1"/>
</dbReference>
<dbReference type="InterPro" id="IPR001890">
    <property type="entry name" value="RNA-binding_CRM"/>
</dbReference>
<keyword evidence="5" id="KW-0677">Repeat</keyword>